<evidence type="ECO:0000256" key="8">
    <source>
        <dbReference type="ARBA" id="ARBA00022833"/>
    </source>
</evidence>
<keyword evidence="5" id="KW-0677">Repeat</keyword>
<comment type="catalytic activity">
    <reaction evidence="1">
        <text>[E2 ubiquitin-conjugating enzyme]-S-ubiquitinyl-L-cysteine + [acceptor protein]-L-lysine = [E2 ubiquitin-conjugating enzyme]-L-cysteine + [acceptor protein]-N(6)-ubiquitinyl-L-lysine.</text>
        <dbReference type="EC" id="2.3.2.31"/>
    </reaction>
</comment>
<keyword evidence="8" id="KW-0862">Zinc</keyword>
<dbReference type="PANTHER" id="PTHR11685">
    <property type="entry name" value="RBR FAMILY RING FINGER AND IBR DOMAIN-CONTAINING"/>
    <property type="match status" value="1"/>
</dbReference>
<evidence type="ECO:0000256" key="1">
    <source>
        <dbReference type="ARBA" id="ARBA00001798"/>
    </source>
</evidence>
<dbReference type="Proteomes" id="UP000050424">
    <property type="component" value="Unassembled WGS sequence"/>
</dbReference>
<dbReference type="STRING" id="78410.A0A0P7BND0"/>
<gene>
    <name evidence="10" type="ORF">AK830_g4263</name>
</gene>
<evidence type="ECO:0000313" key="10">
    <source>
        <dbReference type="EMBL" id="KPM42271.1"/>
    </source>
</evidence>
<dbReference type="EC" id="2.3.2.31" evidence="2"/>
<feature type="domain" description="RING-type" evidence="9">
    <location>
        <begin position="159"/>
        <end position="328"/>
    </location>
</feature>
<dbReference type="SUPFAM" id="SSF57850">
    <property type="entry name" value="RING/U-box"/>
    <property type="match status" value="1"/>
</dbReference>
<evidence type="ECO:0000313" key="11">
    <source>
        <dbReference type="Proteomes" id="UP000050424"/>
    </source>
</evidence>
<protein>
    <recommendedName>
        <fullName evidence="2">RBR-type E3 ubiquitin transferase</fullName>
        <ecNumber evidence="2">2.3.2.31</ecNumber>
    </recommendedName>
</protein>
<dbReference type="OrthoDB" id="10009520at2759"/>
<reference evidence="10 11" key="1">
    <citation type="submission" date="2015-09" db="EMBL/GenBank/DDBJ databases">
        <title>Draft genome of a European isolate of the apple canker pathogen Neonectria ditissima.</title>
        <authorList>
            <person name="Gomez-Cortecero A."/>
            <person name="Harrison R.J."/>
            <person name="Armitage A.D."/>
        </authorList>
    </citation>
    <scope>NUCLEOTIDE SEQUENCE [LARGE SCALE GENOMIC DNA]</scope>
    <source>
        <strain evidence="10 11">R09/05</strain>
    </source>
</reference>
<dbReference type="InterPro" id="IPR017907">
    <property type="entry name" value="Znf_RING_CS"/>
</dbReference>
<keyword evidence="3" id="KW-0808">Transferase</keyword>
<dbReference type="InterPro" id="IPR044066">
    <property type="entry name" value="TRIAD_supradom"/>
</dbReference>
<evidence type="ECO:0000256" key="5">
    <source>
        <dbReference type="ARBA" id="ARBA00022737"/>
    </source>
</evidence>
<keyword evidence="4" id="KW-0479">Metal-binding</keyword>
<name>A0A0P7BND0_9HYPO</name>
<keyword evidence="6" id="KW-0863">Zinc-finger</keyword>
<dbReference type="GO" id="GO:0061630">
    <property type="term" value="F:ubiquitin protein ligase activity"/>
    <property type="evidence" value="ECO:0007669"/>
    <property type="project" value="UniProtKB-EC"/>
</dbReference>
<dbReference type="GO" id="GO:0016567">
    <property type="term" value="P:protein ubiquitination"/>
    <property type="evidence" value="ECO:0007669"/>
    <property type="project" value="InterPro"/>
</dbReference>
<dbReference type="AlphaFoldDB" id="A0A0P7BND0"/>
<evidence type="ECO:0000256" key="4">
    <source>
        <dbReference type="ARBA" id="ARBA00022723"/>
    </source>
</evidence>
<keyword evidence="11" id="KW-1185">Reference proteome</keyword>
<keyword evidence="7" id="KW-0833">Ubl conjugation pathway</keyword>
<dbReference type="InterPro" id="IPR002867">
    <property type="entry name" value="IBR_dom"/>
</dbReference>
<evidence type="ECO:0000256" key="7">
    <source>
        <dbReference type="ARBA" id="ARBA00022786"/>
    </source>
</evidence>
<dbReference type="GO" id="GO:0008270">
    <property type="term" value="F:zinc ion binding"/>
    <property type="evidence" value="ECO:0007669"/>
    <property type="project" value="UniProtKB-KW"/>
</dbReference>
<evidence type="ECO:0000259" key="9">
    <source>
        <dbReference type="PROSITE" id="PS51873"/>
    </source>
</evidence>
<dbReference type="EMBL" id="LKCW01000051">
    <property type="protein sequence ID" value="KPM42271.1"/>
    <property type="molecule type" value="Genomic_DNA"/>
</dbReference>
<accession>A0A0P7BND0</accession>
<proteinExistence type="predicted"/>
<evidence type="ECO:0000256" key="3">
    <source>
        <dbReference type="ARBA" id="ARBA00022679"/>
    </source>
</evidence>
<dbReference type="CDD" id="cd20335">
    <property type="entry name" value="BRcat_RBR"/>
    <property type="match status" value="1"/>
</dbReference>
<dbReference type="PROSITE" id="PS51873">
    <property type="entry name" value="TRIAD"/>
    <property type="match status" value="1"/>
</dbReference>
<sequence>MSDHDFDLDPESLELVLQLQLHDLQFLLRGKYREGEAPDSELALETYKLELETSACCISDRKMCRSMAQAVELDEHIISALAEAELQATHDRYQALNLDSPDAVQIKSAPEEAMLDDEFLSRLKTLNGEDEAPPTIAESSGMASKRQYTSTTKIPSQSQYRNCLACSASVLFLELARCPCKHEYCRECIIELFSASTRDESLFPPRCCKQPIPLPSVQELLYPKLVEEFQAKELEYGTPNRMYCHRSICSAFVPPQSIEGDTATCVQCQSRTCVKCKDESHDEDCSENLITKEFLATAAENGWQQCISCHRMVELITGCNHISKRRLP</sequence>
<evidence type="ECO:0000256" key="2">
    <source>
        <dbReference type="ARBA" id="ARBA00012251"/>
    </source>
</evidence>
<dbReference type="InterPro" id="IPR031127">
    <property type="entry name" value="E3_UB_ligase_RBR"/>
</dbReference>
<comment type="caution">
    <text evidence="10">The sequence shown here is derived from an EMBL/GenBank/DDBJ whole genome shotgun (WGS) entry which is preliminary data.</text>
</comment>
<organism evidence="10 11">
    <name type="scientific">Neonectria ditissima</name>
    <dbReference type="NCBI Taxonomy" id="78410"/>
    <lineage>
        <taxon>Eukaryota</taxon>
        <taxon>Fungi</taxon>
        <taxon>Dikarya</taxon>
        <taxon>Ascomycota</taxon>
        <taxon>Pezizomycotina</taxon>
        <taxon>Sordariomycetes</taxon>
        <taxon>Hypocreomycetidae</taxon>
        <taxon>Hypocreales</taxon>
        <taxon>Nectriaceae</taxon>
        <taxon>Neonectria</taxon>
    </lineage>
</organism>
<evidence type="ECO:0000256" key="6">
    <source>
        <dbReference type="ARBA" id="ARBA00022771"/>
    </source>
</evidence>
<dbReference type="Pfam" id="PF01485">
    <property type="entry name" value="IBR"/>
    <property type="match status" value="1"/>
</dbReference>
<dbReference type="PROSITE" id="PS00518">
    <property type="entry name" value="ZF_RING_1"/>
    <property type="match status" value="1"/>
</dbReference>